<protein>
    <recommendedName>
        <fullName evidence="4">DUF2155 domain-containing protein</fullName>
    </recommendedName>
</protein>
<dbReference type="AlphaFoldDB" id="A0A1I6EHI2"/>
<gene>
    <name evidence="2" type="ORF">SAMN04515673_11237</name>
</gene>
<dbReference type="Proteomes" id="UP000199302">
    <property type="component" value="Unassembled WGS sequence"/>
</dbReference>
<evidence type="ECO:0000256" key="1">
    <source>
        <dbReference type="SAM" id="SignalP"/>
    </source>
</evidence>
<dbReference type="EMBL" id="FOYI01000012">
    <property type="protein sequence ID" value="SFR17216.1"/>
    <property type="molecule type" value="Genomic_DNA"/>
</dbReference>
<dbReference type="OrthoDB" id="9810376at2"/>
<reference evidence="2 3" key="1">
    <citation type="submission" date="2016-10" db="EMBL/GenBank/DDBJ databases">
        <authorList>
            <person name="de Groot N.N."/>
        </authorList>
    </citation>
    <scope>NUCLEOTIDE SEQUENCE [LARGE SCALE GENOMIC DNA]</scope>
    <source>
        <strain evidence="3">KMM 9023,NRIC 0796,JCM 17311,KCTC 23692</strain>
    </source>
</reference>
<accession>A0A1I6EHI2</accession>
<dbReference type="RefSeq" id="WP_092081972.1">
    <property type="nucleotide sequence ID" value="NZ_FOYI01000012.1"/>
</dbReference>
<dbReference type="STRING" id="871652.SAMN04515673_11237"/>
<evidence type="ECO:0000313" key="2">
    <source>
        <dbReference type="EMBL" id="SFR17216.1"/>
    </source>
</evidence>
<evidence type="ECO:0000313" key="3">
    <source>
        <dbReference type="Proteomes" id="UP000199302"/>
    </source>
</evidence>
<feature type="chain" id="PRO_5011550378" description="DUF2155 domain-containing protein" evidence="1">
    <location>
        <begin position="19"/>
        <end position="117"/>
    </location>
</feature>
<evidence type="ECO:0008006" key="4">
    <source>
        <dbReference type="Google" id="ProtNLM"/>
    </source>
</evidence>
<name>A0A1I6EHI2_9RHOB</name>
<proteinExistence type="predicted"/>
<feature type="signal peptide" evidence="1">
    <location>
        <begin position="1"/>
        <end position="18"/>
    </location>
</feature>
<keyword evidence="1" id="KW-0732">Signal</keyword>
<organism evidence="2 3">
    <name type="scientific">Poseidonocella sedimentorum</name>
    <dbReference type="NCBI Taxonomy" id="871652"/>
    <lineage>
        <taxon>Bacteria</taxon>
        <taxon>Pseudomonadati</taxon>
        <taxon>Pseudomonadota</taxon>
        <taxon>Alphaproteobacteria</taxon>
        <taxon>Rhodobacterales</taxon>
        <taxon>Roseobacteraceae</taxon>
        <taxon>Poseidonocella</taxon>
    </lineage>
</organism>
<sequence length="117" mass="12766">MKRLFVMSMCVLALPAAAQQAQSGSGAVIRALDRTNASVTDLEIGNGASARYGYLTLQLDECRYPVGDPSGDAYAYLTVREDESAEPVFEGWMVASSPALNAVDHPRYDFWVLRCKT</sequence>
<keyword evidence="3" id="KW-1185">Reference proteome</keyword>
<dbReference type="InterPro" id="IPR019225">
    <property type="entry name" value="DUF2155"/>
</dbReference>
<dbReference type="Pfam" id="PF09923">
    <property type="entry name" value="DUF2155"/>
    <property type="match status" value="1"/>
</dbReference>